<dbReference type="InterPro" id="IPR016064">
    <property type="entry name" value="NAD/diacylglycerol_kinase_sf"/>
</dbReference>
<feature type="compositionally biased region" description="Low complexity" evidence="7">
    <location>
        <begin position="455"/>
        <end position="468"/>
    </location>
</feature>
<keyword evidence="3" id="KW-0808">Transferase</keyword>
<comment type="caution">
    <text evidence="8">The sequence shown here is derived from an EMBL/GenBank/DDBJ whole genome shotgun (WGS) entry which is preliminary data.</text>
</comment>
<dbReference type="Gene3D" id="3.40.50.10330">
    <property type="entry name" value="Probable inorganic polyphosphate/atp-NAD kinase, domain 1"/>
    <property type="match status" value="1"/>
</dbReference>
<dbReference type="InterPro" id="IPR002504">
    <property type="entry name" value="NADK"/>
</dbReference>
<comment type="similarity">
    <text evidence="1">Belongs to the NAD kinase family.</text>
</comment>
<accession>A0ABP1QB83</accession>
<evidence type="ECO:0000313" key="9">
    <source>
        <dbReference type="Proteomes" id="UP001642540"/>
    </source>
</evidence>
<evidence type="ECO:0000313" key="8">
    <source>
        <dbReference type="EMBL" id="CAL8092676.1"/>
    </source>
</evidence>
<dbReference type="Gene3D" id="2.60.200.30">
    <property type="entry name" value="Probable inorganic polyphosphate/atp-NAD kinase, domain 2"/>
    <property type="match status" value="1"/>
</dbReference>
<feature type="region of interest" description="Disordered" evidence="7">
    <location>
        <begin position="455"/>
        <end position="476"/>
    </location>
</feature>
<dbReference type="PANTHER" id="PTHR13158:SF5">
    <property type="entry name" value="NAD KINASE 2, MITOCHONDRIAL"/>
    <property type="match status" value="1"/>
</dbReference>
<organism evidence="8 9">
    <name type="scientific">Orchesella dallaii</name>
    <dbReference type="NCBI Taxonomy" id="48710"/>
    <lineage>
        <taxon>Eukaryota</taxon>
        <taxon>Metazoa</taxon>
        <taxon>Ecdysozoa</taxon>
        <taxon>Arthropoda</taxon>
        <taxon>Hexapoda</taxon>
        <taxon>Collembola</taxon>
        <taxon>Entomobryomorpha</taxon>
        <taxon>Entomobryoidea</taxon>
        <taxon>Orchesellidae</taxon>
        <taxon>Orchesellinae</taxon>
        <taxon>Orchesella</taxon>
    </lineage>
</organism>
<dbReference type="InterPro" id="IPR017438">
    <property type="entry name" value="ATP-NAD_kinase_N"/>
</dbReference>
<dbReference type="SUPFAM" id="SSF111331">
    <property type="entry name" value="NAD kinase/diacylglycerol kinase-like"/>
    <property type="match status" value="1"/>
</dbReference>
<name>A0ABP1QB83_9HEXA</name>
<keyword evidence="4" id="KW-0418">Kinase</keyword>
<evidence type="ECO:0000256" key="6">
    <source>
        <dbReference type="ARBA" id="ARBA00023027"/>
    </source>
</evidence>
<keyword evidence="6" id="KW-0520">NAD</keyword>
<sequence length="476" mass="54395">MRFQFLRLTNTSYRCLVERRKHGMSLCTPFMKYASTPQLHMTRRSLHTIFQPKRVLILTKLSRLEFEKLRQPEQSDGELESVLRHRGSDYSTLLYHHYIHKGCESRVHKCFQEFGVETRLVNRFNYTQENIDWADVIVTTGGDGTFLMAANRIQDRNKPVIGFNTDPTRSEGYLCLPKKYSVNVREAVRKLFEGKFLWTFRRRIRITLTGECVFEPPVELHDQQLAHPEFRFFDCLQEQHQSAGTCEAPANSATQRTRVLPVLALNEVYFGECVSARVSYIEVGVDGGEKVKSKNAGLCVTTGTGSTSWSYNINKISKSMVKDLFEIIEQDENEQTIALSGIPQNKVIRSTNNLLIDRITTMYNSKLIFNPESGFMQYTIRDPISSYTLPCANEICPRGLAKRLDVRSRCFDACLVIDGGLSFSFNDGTHATLEVHDSDALRTIVDVEREIDNHNFNSSNDNDMSSKSKLVSDSLT</sequence>
<dbReference type="EMBL" id="CAXLJM020000025">
    <property type="protein sequence ID" value="CAL8092676.1"/>
    <property type="molecule type" value="Genomic_DNA"/>
</dbReference>
<reference evidence="8 9" key="1">
    <citation type="submission" date="2024-08" db="EMBL/GenBank/DDBJ databases">
        <authorList>
            <person name="Cucini C."/>
            <person name="Frati F."/>
        </authorList>
    </citation>
    <scope>NUCLEOTIDE SEQUENCE [LARGE SCALE GENOMIC DNA]</scope>
</reference>
<dbReference type="Pfam" id="PF01513">
    <property type="entry name" value="NAD_kinase"/>
    <property type="match status" value="1"/>
</dbReference>
<keyword evidence="9" id="KW-1185">Reference proteome</keyword>
<dbReference type="Proteomes" id="UP001642540">
    <property type="component" value="Unassembled WGS sequence"/>
</dbReference>
<evidence type="ECO:0000256" key="2">
    <source>
        <dbReference type="ARBA" id="ARBA00012120"/>
    </source>
</evidence>
<dbReference type="EC" id="2.7.1.23" evidence="2"/>
<dbReference type="PANTHER" id="PTHR13158">
    <property type="match status" value="1"/>
</dbReference>
<keyword evidence="5" id="KW-0521">NADP</keyword>
<evidence type="ECO:0000256" key="5">
    <source>
        <dbReference type="ARBA" id="ARBA00022857"/>
    </source>
</evidence>
<dbReference type="InterPro" id="IPR017437">
    <property type="entry name" value="ATP-NAD_kinase_PpnK-typ_C"/>
</dbReference>
<evidence type="ECO:0000256" key="7">
    <source>
        <dbReference type="SAM" id="MobiDB-lite"/>
    </source>
</evidence>
<protein>
    <recommendedName>
        <fullName evidence="2">NAD(+) kinase</fullName>
        <ecNumber evidence="2">2.7.1.23</ecNumber>
    </recommendedName>
</protein>
<evidence type="ECO:0000256" key="1">
    <source>
        <dbReference type="ARBA" id="ARBA00010995"/>
    </source>
</evidence>
<gene>
    <name evidence="8" type="ORF">ODALV1_LOCUS8296</name>
</gene>
<evidence type="ECO:0000256" key="4">
    <source>
        <dbReference type="ARBA" id="ARBA00022777"/>
    </source>
</evidence>
<evidence type="ECO:0000256" key="3">
    <source>
        <dbReference type="ARBA" id="ARBA00022679"/>
    </source>
</evidence>
<proteinExistence type="inferred from homology"/>